<dbReference type="Gene3D" id="1.10.443.10">
    <property type="entry name" value="Intergrase catalytic core"/>
    <property type="match status" value="1"/>
</dbReference>
<evidence type="ECO:0000313" key="2">
    <source>
        <dbReference type="EMBL" id="EHT97978.1"/>
    </source>
</evidence>
<organism evidence="2 3">
    <name type="scientific">Pantoea stewartii subsp. stewartii DC283</name>
    <dbReference type="NCBI Taxonomy" id="660596"/>
    <lineage>
        <taxon>Bacteria</taxon>
        <taxon>Pseudomonadati</taxon>
        <taxon>Pseudomonadota</taxon>
        <taxon>Gammaproteobacteria</taxon>
        <taxon>Enterobacterales</taxon>
        <taxon>Erwiniaceae</taxon>
        <taxon>Pantoea</taxon>
    </lineage>
</organism>
<name>H3RKY3_PANSE</name>
<dbReference type="GO" id="GO:0003677">
    <property type="term" value="F:DNA binding"/>
    <property type="evidence" value="ECO:0007669"/>
    <property type="project" value="InterPro"/>
</dbReference>
<evidence type="ECO:0008006" key="4">
    <source>
        <dbReference type="Google" id="ProtNLM"/>
    </source>
</evidence>
<comment type="caution">
    <text evidence="2">The sequence shown here is derived from an EMBL/GenBank/DDBJ whole genome shotgun (WGS) entry which is preliminary data.</text>
</comment>
<keyword evidence="1" id="KW-0233">DNA recombination</keyword>
<evidence type="ECO:0000256" key="1">
    <source>
        <dbReference type="ARBA" id="ARBA00023172"/>
    </source>
</evidence>
<dbReference type="AlphaFoldDB" id="H3RKY3"/>
<accession>H3RKY3</accession>
<evidence type="ECO:0000313" key="3">
    <source>
        <dbReference type="Proteomes" id="UP000005050"/>
    </source>
</evidence>
<dbReference type="EMBL" id="AHIE01000039">
    <property type="protein sequence ID" value="EHT97978.1"/>
    <property type="molecule type" value="Genomic_DNA"/>
</dbReference>
<reference evidence="2 3" key="1">
    <citation type="journal article" date="2012" name="Mol. Microbiol.">
        <title>The genetic and structural basis of two distinct terminal side branch residues in stewartan and amylovoran exopolysaccharides and their potential role in host adaptation.</title>
        <authorList>
            <person name="Wang X."/>
            <person name="Yang F."/>
            <person name="von Bodman S.B."/>
        </authorList>
    </citation>
    <scope>NUCLEOTIDE SEQUENCE [LARGE SCALE GENOMIC DNA]</scope>
    <source>
        <strain evidence="2 3">DC283</strain>
    </source>
</reference>
<dbReference type="SUPFAM" id="SSF56349">
    <property type="entry name" value="DNA breaking-rejoining enzymes"/>
    <property type="match status" value="1"/>
</dbReference>
<dbReference type="GO" id="GO:0015074">
    <property type="term" value="P:DNA integration"/>
    <property type="evidence" value="ECO:0007669"/>
    <property type="project" value="InterPro"/>
</dbReference>
<dbReference type="Proteomes" id="UP000005050">
    <property type="component" value="Unassembled WGS sequence"/>
</dbReference>
<sequence length="54" mass="6060">MLVNPRSLRHSYAAHAVAGIHPKAQQSMLGYKSFKSTEAYTKVFALDVVILRKE</sequence>
<dbReference type="GO" id="GO:0006310">
    <property type="term" value="P:DNA recombination"/>
    <property type="evidence" value="ECO:0007669"/>
    <property type="project" value="UniProtKB-KW"/>
</dbReference>
<dbReference type="InterPro" id="IPR013762">
    <property type="entry name" value="Integrase-like_cat_sf"/>
</dbReference>
<protein>
    <recommendedName>
        <fullName evidence="4">Integrase</fullName>
    </recommendedName>
</protein>
<proteinExistence type="predicted"/>
<dbReference type="InterPro" id="IPR011010">
    <property type="entry name" value="DNA_brk_join_enz"/>
</dbReference>
<gene>
    <name evidence="2" type="ORF">CKS_4551</name>
</gene>